<protein>
    <submittedName>
        <fullName evidence="2">Uncharacterized protein</fullName>
    </submittedName>
</protein>
<feature type="compositionally biased region" description="Low complexity" evidence="1">
    <location>
        <begin position="101"/>
        <end position="115"/>
    </location>
</feature>
<evidence type="ECO:0000256" key="1">
    <source>
        <dbReference type="SAM" id="MobiDB-lite"/>
    </source>
</evidence>
<dbReference type="CDD" id="cd20745">
    <property type="entry name" value="FIX_RhsA_AHH_HNH-like"/>
    <property type="match status" value="1"/>
</dbReference>
<dbReference type="RefSeq" id="WP_306946610.1">
    <property type="nucleotide sequence ID" value="NZ_CP132976.1"/>
</dbReference>
<organism evidence="2 3">
    <name type="scientific">Achromobacter seleniivolatilans</name>
    <dbReference type="NCBI Taxonomy" id="3047478"/>
    <lineage>
        <taxon>Bacteria</taxon>
        <taxon>Pseudomonadati</taxon>
        <taxon>Pseudomonadota</taxon>
        <taxon>Betaproteobacteria</taxon>
        <taxon>Burkholderiales</taxon>
        <taxon>Alcaligenaceae</taxon>
        <taxon>Achromobacter</taxon>
    </lineage>
</organism>
<proteinExistence type="predicted"/>
<evidence type="ECO:0000313" key="2">
    <source>
        <dbReference type="EMBL" id="WMD22112.1"/>
    </source>
</evidence>
<gene>
    <name evidence="2" type="ORF">RAS12_06980</name>
</gene>
<feature type="region of interest" description="Disordered" evidence="1">
    <location>
        <begin position="217"/>
        <end position="277"/>
    </location>
</feature>
<feature type="region of interest" description="Disordered" evidence="1">
    <location>
        <begin position="81"/>
        <end position="133"/>
    </location>
</feature>
<sequence length="418" mass="42198">MDAVNVSVHRVPLRQTAGGPSTMYVQSDGVGGVYVSFADGTTEWGTTQTLSEEPYEALRQEIFRKELADLKKVPSYRELYPLEGEHDGGSTTPNGNTLGRAAGDAAAGGDSAEASNPQVEAETDAESESGNGVLDGIQTGLDIVGLIPVAGEAADLVNAGISLARGDYAGAALSLASAIPFVGWLGTAGKVGRRAAGAASAAKKAEKAGEAAADAGKAAGKGGKEGAGQGAKHGDDAVSGKGNGKGKDKDGGKSKGEDRDCTLRTYGRGCPPGRTPHHIVPDRVFKLPSKVRLKGGLSHGKGLCICVAGGTPVRKGPRVNEHGSIHAIYDPAEAALGAQGNPLGTSELGKLEGLGVTAAAAVTGCNPVTMAAKVRAYHQSQGLSATDLFRADPTGRMLNPAEFPNLGKGSSKSGLNGL</sequence>
<name>A0ABY9M8J4_9BURK</name>
<evidence type="ECO:0000313" key="3">
    <source>
        <dbReference type="Proteomes" id="UP001234798"/>
    </source>
</evidence>
<accession>A0ABY9M8J4</accession>
<feature type="compositionally biased region" description="Basic and acidic residues" evidence="1">
    <location>
        <begin position="245"/>
        <end position="262"/>
    </location>
</feature>
<feature type="region of interest" description="Disordered" evidence="1">
    <location>
        <begin position="396"/>
        <end position="418"/>
    </location>
</feature>
<keyword evidence="3" id="KW-1185">Reference proteome</keyword>
<reference evidence="2 3" key="1">
    <citation type="submission" date="2023-08" db="EMBL/GenBank/DDBJ databases">
        <title>Achromobacter seleniivolatilans sp. nov., isolated from seleniferous soil.</title>
        <authorList>
            <person name="Zhang S."/>
            <person name="Li K."/>
            <person name="Peng J."/>
            <person name="Zhao Q."/>
            <person name="Wang H."/>
            <person name="Guo Y."/>
        </authorList>
    </citation>
    <scope>NUCLEOTIDE SEQUENCE [LARGE SCALE GENOMIC DNA]</scope>
    <source>
        <strain evidence="2 3">R39</strain>
    </source>
</reference>
<feature type="compositionally biased region" description="Gly residues" evidence="1">
    <location>
        <begin position="219"/>
        <end position="231"/>
    </location>
</feature>
<dbReference type="EMBL" id="CP132976">
    <property type="protein sequence ID" value="WMD22112.1"/>
    <property type="molecule type" value="Genomic_DNA"/>
</dbReference>
<feature type="compositionally biased region" description="Low complexity" evidence="1">
    <location>
        <begin position="405"/>
        <end position="418"/>
    </location>
</feature>
<dbReference type="Proteomes" id="UP001234798">
    <property type="component" value="Chromosome"/>
</dbReference>